<dbReference type="PROSITE" id="PS51352">
    <property type="entry name" value="THIOREDOXIN_2"/>
    <property type="match status" value="1"/>
</dbReference>
<dbReference type="PANTHER" id="PTHR45815">
    <property type="entry name" value="PROTEIN DISULFIDE-ISOMERASE A6"/>
    <property type="match status" value="1"/>
</dbReference>
<dbReference type="GO" id="GO:0034976">
    <property type="term" value="P:response to endoplasmic reticulum stress"/>
    <property type="evidence" value="ECO:0007669"/>
    <property type="project" value="TreeGrafter"/>
</dbReference>
<dbReference type="AlphaFoldDB" id="A0A507CW32"/>
<evidence type="ECO:0000313" key="13">
    <source>
        <dbReference type="EMBL" id="TPX43172.1"/>
    </source>
</evidence>
<evidence type="ECO:0000259" key="12">
    <source>
        <dbReference type="PROSITE" id="PS51352"/>
    </source>
</evidence>
<evidence type="ECO:0000256" key="9">
    <source>
        <dbReference type="ARBA" id="ARBA00023235"/>
    </source>
</evidence>
<keyword evidence="6" id="KW-0677">Repeat</keyword>
<dbReference type="SUPFAM" id="SSF52833">
    <property type="entry name" value="Thioredoxin-like"/>
    <property type="match status" value="1"/>
</dbReference>
<evidence type="ECO:0000256" key="6">
    <source>
        <dbReference type="ARBA" id="ARBA00022737"/>
    </source>
</evidence>
<evidence type="ECO:0000256" key="8">
    <source>
        <dbReference type="ARBA" id="ARBA00023157"/>
    </source>
</evidence>
<keyword evidence="15" id="KW-1185">Reference proteome</keyword>
<keyword evidence="9" id="KW-0413">Isomerase</keyword>
<evidence type="ECO:0000256" key="10">
    <source>
        <dbReference type="ARBA" id="ARBA00023284"/>
    </source>
</evidence>
<protein>
    <recommendedName>
        <fullName evidence="4">protein disulfide-isomerase</fullName>
        <ecNumber evidence="4">5.3.4.1</ecNumber>
    </recommendedName>
</protein>
<evidence type="ECO:0000256" key="4">
    <source>
        <dbReference type="ARBA" id="ARBA00012723"/>
    </source>
</evidence>
<dbReference type="EMBL" id="QEAM01000236">
    <property type="protein sequence ID" value="TPX43172.1"/>
    <property type="molecule type" value="Genomic_DNA"/>
</dbReference>
<reference evidence="15 16" key="1">
    <citation type="journal article" date="2019" name="Sci. Rep.">
        <title>Comparative genomics of chytrid fungi reveal insights into the obligate biotrophic and pathogenic lifestyle of Synchytrium endobioticum.</title>
        <authorList>
            <person name="van de Vossenberg B.T.L.H."/>
            <person name="Warris S."/>
            <person name="Nguyen H.D.T."/>
            <person name="van Gent-Pelzer M.P.E."/>
            <person name="Joly D.L."/>
            <person name="van de Geest H.C."/>
            <person name="Bonants P.J.M."/>
            <person name="Smith D.S."/>
            <person name="Levesque C.A."/>
            <person name="van der Lee T.A.J."/>
        </authorList>
    </citation>
    <scope>NUCLEOTIDE SEQUENCE [LARGE SCALE GENOMIC DNA]</scope>
    <source>
        <strain evidence="13 16">LEV6574</strain>
        <strain evidence="14 15">MB42</strain>
    </source>
</reference>
<comment type="caution">
    <text evidence="14">The sequence shown here is derived from an EMBL/GenBank/DDBJ whole genome shotgun (WGS) entry which is preliminary data.</text>
</comment>
<dbReference type="PROSITE" id="PS00194">
    <property type="entry name" value="THIOREDOXIN_1"/>
    <property type="match status" value="1"/>
</dbReference>
<dbReference type="InterPro" id="IPR013766">
    <property type="entry name" value="Thioredoxin_domain"/>
</dbReference>
<sequence length="186" mass="20293">MPNPGFKQAESFHFRHAAMGKSHNHAGITLDHVAPPNVTSKMSAKRILTVALLCIGALSLGDALSHGGVASDVHKLSADNFADFLDASNVSMVQFYAPWCGYCKAMAPAFEAAATKLKPSNILLGKVDCTTEQRLCREYEVAAYPTLQVFKNQRPSVKYRGQRNANAIVKFMNQTAAANDGVRRFY</sequence>
<dbReference type="Gene3D" id="3.40.30.10">
    <property type="entry name" value="Glutaredoxin"/>
    <property type="match status" value="1"/>
</dbReference>
<evidence type="ECO:0000256" key="7">
    <source>
        <dbReference type="ARBA" id="ARBA00022824"/>
    </source>
</evidence>
<evidence type="ECO:0000256" key="3">
    <source>
        <dbReference type="ARBA" id="ARBA00006347"/>
    </source>
</evidence>
<proteinExistence type="inferred from homology"/>
<evidence type="ECO:0000256" key="11">
    <source>
        <dbReference type="RuleBase" id="RU004208"/>
    </source>
</evidence>
<dbReference type="OrthoDB" id="427280at2759"/>
<accession>A0A507CW32</accession>
<dbReference type="VEuPathDB" id="FungiDB:SeMB42_g04745"/>
<dbReference type="InterPro" id="IPR017937">
    <property type="entry name" value="Thioredoxin_CS"/>
</dbReference>
<dbReference type="PRINTS" id="PR00421">
    <property type="entry name" value="THIOREDOXIN"/>
</dbReference>
<dbReference type="CDD" id="cd02961">
    <property type="entry name" value="PDI_a_family"/>
    <property type="match status" value="1"/>
</dbReference>
<comment type="catalytic activity">
    <reaction evidence="1">
        <text>Catalyzes the rearrangement of -S-S- bonds in proteins.</text>
        <dbReference type="EC" id="5.3.4.1"/>
    </reaction>
</comment>
<dbReference type="Proteomes" id="UP000320475">
    <property type="component" value="Unassembled WGS sequence"/>
</dbReference>
<comment type="similarity">
    <text evidence="3 11">Belongs to the protein disulfide isomerase family.</text>
</comment>
<dbReference type="Pfam" id="PF00085">
    <property type="entry name" value="Thioredoxin"/>
    <property type="match status" value="1"/>
</dbReference>
<dbReference type="InterPro" id="IPR036249">
    <property type="entry name" value="Thioredoxin-like_sf"/>
</dbReference>
<comment type="subcellular location">
    <subcellularLocation>
        <location evidence="2">Endoplasmic reticulum lumen</location>
    </subcellularLocation>
</comment>
<dbReference type="GO" id="GO:0003756">
    <property type="term" value="F:protein disulfide isomerase activity"/>
    <property type="evidence" value="ECO:0007669"/>
    <property type="project" value="UniProtKB-EC"/>
</dbReference>
<evidence type="ECO:0000313" key="15">
    <source>
        <dbReference type="Proteomes" id="UP000317494"/>
    </source>
</evidence>
<dbReference type="EC" id="5.3.4.1" evidence="4"/>
<evidence type="ECO:0000256" key="5">
    <source>
        <dbReference type="ARBA" id="ARBA00022729"/>
    </source>
</evidence>
<keyword evidence="5" id="KW-0732">Signal</keyword>
<dbReference type="Proteomes" id="UP000317494">
    <property type="component" value="Unassembled WGS sequence"/>
</dbReference>
<dbReference type="FunFam" id="3.40.30.10:FF:000017">
    <property type="entry name" value="Protein disulfide-isomerase A4"/>
    <property type="match status" value="1"/>
</dbReference>
<dbReference type="GO" id="GO:0005788">
    <property type="term" value="C:endoplasmic reticulum lumen"/>
    <property type="evidence" value="ECO:0007669"/>
    <property type="project" value="UniProtKB-SubCell"/>
</dbReference>
<dbReference type="NCBIfam" id="TIGR01126">
    <property type="entry name" value="pdi_dom"/>
    <property type="match status" value="1"/>
</dbReference>
<dbReference type="STRING" id="286115.A0A507CW32"/>
<dbReference type="PANTHER" id="PTHR45815:SF3">
    <property type="entry name" value="PROTEIN DISULFIDE-ISOMERASE A6"/>
    <property type="match status" value="1"/>
</dbReference>
<name>A0A507CW32_9FUNG</name>
<dbReference type="EMBL" id="QEAN01000201">
    <property type="protein sequence ID" value="TPX43376.1"/>
    <property type="molecule type" value="Genomic_DNA"/>
</dbReference>
<keyword evidence="8" id="KW-1015">Disulfide bond</keyword>
<keyword evidence="7" id="KW-0256">Endoplasmic reticulum</keyword>
<dbReference type="GO" id="GO:0015035">
    <property type="term" value="F:protein-disulfide reductase activity"/>
    <property type="evidence" value="ECO:0007669"/>
    <property type="project" value="TreeGrafter"/>
</dbReference>
<evidence type="ECO:0000313" key="14">
    <source>
        <dbReference type="EMBL" id="TPX43376.1"/>
    </source>
</evidence>
<organism evidence="14 15">
    <name type="scientific">Synchytrium endobioticum</name>
    <dbReference type="NCBI Taxonomy" id="286115"/>
    <lineage>
        <taxon>Eukaryota</taxon>
        <taxon>Fungi</taxon>
        <taxon>Fungi incertae sedis</taxon>
        <taxon>Chytridiomycota</taxon>
        <taxon>Chytridiomycota incertae sedis</taxon>
        <taxon>Chytridiomycetes</taxon>
        <taxon>Synchytriales</taxon>
        <taxon>Synchytriaceae</taxon>
        <taxon>Synchytrium</taxon>
    </lineage>
</organism>
<evidence type="ECO:0000256" key="1">
    <source>
        <dbReference type="ARBA" id="ARBA00001182"/>
    </source>
</evidence>
<dbReference type="InterPro" id="IPR005788">
    <property type="entry name" value="PDI_thioredoxin-like_dom"/>
</dbReference>
<keyword evidence="10" id="KW-0676">Redox-active center</keyword>
<feature type="domain" description="Thioredoxin" evidence="12">
    <location>
        <begin position="58"/>
        <end position="177"/>
    </location>
</feature>
<evidence type="ECO:0000313" key="16">
    <source>
        <dbReference type="Proteomes" id="UP000320475"/>
    </source>
</evidence>
<gene>
    <name evidence="13" type="ORF">SeLEV6574_g05209</name>
    <name evidence="14" type="ORF">SeMB42_g04745</name>
</gene>
<evidence type="ECO:0000256" key="2">
    <source>
        <dbReference type="ARBA" id="ARBA00004319"/>
    </source>
</evidence>